<sequence length="123" mass="14105">MVYWAKMKRLAMTAAMQLNVFVSHIPMTRTPFILGVITTPILKAPILKYRVVTWTMYQALDMPDQPSTSQADILPRDQRQYCYTASVAIFALIIRNEQILLIFALSVRSQSALLVPKRYVKNV</sequence>
<proteinExistence type="predicted"/>
<organism evidence="1 2">
    <name type="scientific">Parnassius apollo</name>
    <name type="common">Apollo butterfly</name>
    <name type="synonym">Papilio apollo</name>
    <dbReference type="NCBI Taxonomy" id="110799"/>
    <lineage>
        <taxon>Eukaryota</taxon>
        <taxon>Metazoa</taxon>
        <taxon>Ecdysozoa</taxon>
        <taxon>Arthropoda</taxon>
        <taxon>Hexapoda</taxon>
        <taxon>Insecta</taxon>
        <taxon>Pterygota</taxon>
        <taxon>Neoptera</taxon>
        <taxon>Endopterygota</taxon>
        <taxon>Lepidoptera</taxon>
        <taxon>Glossata</taxon>
        <taxon>Ditrysia</taxon>
        <taxon>Papilionoidea</taxon>
        <taxon>Papilionidae</taxon>
        <taxon>Parnassiinae</taxon>
        <taxon>Parnassini</taxon>
        <taxon>Parnassius</taxon>
        <taxon>Parnassius</taxon>
    </lineage>
</organism>
<protein>
    <submittedName>
        <fullName evidence="1">(apollo) hypothetical protein</fullName>
    </submittedName>
</protein>
<gene>
    <name evidence="1" type="ORF">PAPOLLO_LOCUS7324</name>
</gene>
<evidence type="ECO:0000313" key="1">
    <source>
        <dbReference type="EMBL" id="CAG4965016.1"/>
    </source>
</evidence>
<dbReference type="Proteomes" id="UP000691718">
    <property type="component" value="Unassembled WGS sequence"/>
</dbReference>
<reference evidence="1" key="1">
    <citation type="submission" date="2021-04" db="EMBL/GenBank/DDBJ databases">
        <authorList>
            <person name="Tunstrom K."/>
        </authorList>
    </citation>
    <scope>NUCLEOTIDE SEQUENCE</scope>
</reference>
<comment type="caution">
    <text evidence="1">The sequence shown here is derived from an EMBL/GenBank/DDBJ whole genome shotgun (WGS) entry which is preliminary data.</text>
</comment>
<evidence type="ECO:0000313" key="2">
    <source>
        <dbReference type="Proteomes" id="UP000691718"/>
    </source>
</evidence>
<dbReference type="EMBL" id="CAJQZP010000508">
    <property type="protein sequence ID" value="CAG4965016.1"/>
    <property type="molecule type" value="Genomic_DNA"/>
</dbReference>
<name>A0A8S3WLZ4_PARAO</name>
<dbReference type="AlphaFoldDB" id="A0A8S3WLZ4"/>
<keyword evidence="2" id="KW-1185">Reference proteome</keyword>
<accession>A0A8S3WLZ4</accession>